<proteinExistence type="predicted"/>
<dbReference type="EMBL" id="GBXM01051742">
    <property type="protein sequence ID" value="JAH56835.1"/>
    <property type="molecule type" value="Transcribed_RNA"/>
</dbReference>
<accession>A0A0E9TVB2</accession>
<reference evidence="1" key="2">
    <citation type="journal article" date="2015" name="Fish Shellfish Immunol.">
        <title>Early steps in the European eel (Anguilla anguilla)-Vibrio vulnificus interaction in the gills: Role of the RtxA13 toxin.</title>
        <authorList>
            <person name="Callol A."/>
            <person name="Pajuelo D."/>
            <person name="Ebbesson L."/>
            <person name="Teles M."/>
            <person name="MacKenzie S."/>
            <person name="Amaro C."/>
        </authorList>
    </citation>
    <scope>NUCLEOTIDE SEQUENCE</scope>
</reference>
<sequence length="13" mass="1455">MMFINAGMNLSIL</sequence>
<protein>
    <submittedName>
        <fullName evidence="1">Uncharacterized protein</fullName>
    </submittedName>
</protein>
<reference evidence="1" key="1">
    <citation type="submission" date="2014-11" db="EMBL/GenBank/DDBJ databases">
        <authorList>
            <person name="Amaro Gonzalez C."/>
        </authorList>
    </citation>
    <scope>NUCLEOTIDE SEQUENCE</scope>
</reference>
<evidence type="ECO:0000313" key="1">
    <source>
        <dbReference type="EMBL" id="JAH56835.1"/>
    </source>
</evidence>
<organism evidence="1">
    <name type="scientific">Anguilla anguilla</name>
    <name type="common">European freshwater eel</name>
    <name type="synonym">Muraena anguilla</name>
    <dbReference type="NCBI Taxonomy" id="7936"/>
    <lineage>
        <taxon>Eukaryota</taxon>
        <taxon>Metazoa</taxon>
        <taxon>Chordata</taxon>
        <taxon>Craniata</taxon>
        <taxon>Vertebrata</taxon>
        <taxon>Euteleostomi</taxon>
        <taxon>Actinopterygii</taxon>
        <taxon>Neopterygii</taxon>
        <taxon>Teleostei</taxon>
        <taxon>Anguilliformes</taxon>
        <taxon>Anguillidae</taxon>
        <taxon>Anguilla</taxon>
    </lineage>
</organism>
<name>A0A0E9TVB2_ANGAN</name>